<dbReference type="PANTHER" id="PTHR33121:SF70">
    <property type="entry name" value="SIGNALING PROTEIN YKOW"/>
    <property type="match status" value="1"/>
</dbReference>
<reference evidence="1 2" key="1">
    <citation type="submission" date="2018-08" db="EMBL/GenBank/DDBJ databases">
        <title>Lactobacillus suantsai sp. nov., isolated from traditional fermented suan-tsai in Taiwan.</title>
        <authorList>
            <person name="Huang C.-H."/>
        </authorList>
    </citation>
    <scope>NUCLEOTIDE SEQUENCE [LARGE SCALE GENOMIC DNA]</scope>
    <source>
        <strain evidence="1 2">BCRC 12945</strain>
    </source>
</reference>
<dbReference type="InterPro" id="IPR035919">
    <property type="entry name" value="EAL_sf"/>
</dbReference>
<dbReference type="AlphaFoldDB" id="A0A4Q0VI97"/>
<dbReference type="OrthoDB" id="8731447at2"/>
<gene>
    <name evidence="1" type="ORF">DXH47_10315</name>
</gene>
<accession>A0A4Q0VI97</accession>
<dbReference type="Proteomes" id="UP000290602">
    <property type="component" value="Unassembled WGS sequence"/>
</dbReference>
<dbReference type="Pfam" id="PF00563">
    <property type="entry name" value="EAL"/>
    <property type="match status" value="1"/>
</dbReference>
<dbReference type="CDD" id="cd01948">
    <property type="entry name" value="EAL"/>
    <property type="match status" value="1"/>
</dbReference>
<dbReference type="PANTHER" id="PTHR33121">
    <property type="entry name" value="CYCLIC DI-GMP PHOSPHODIESTERASE PDEF"/>
    <property type="match status" value="1"/>
</dbReference>
<dbReference type="SMART" id="SM00052">
    <property type="entry name" value="EAL"/>
    <property type="match status" value="1"/>
</dbReference>
<organism evidence="1 2">
    <name type="scientific">Levilactobacillus suantsaii</name>
    <dbReference type="NCBI Taxonomy" id="2292255"/>
    <lineage>
        <taxon>Bacteria</taxon>
        <taxon>Bacillati</taxon>
        <taxon>Bacillota</taxon>
        <taxon>Bacilli</taxon>
        <taxon>Lactobacillales</taxon>
        <taxon>Lactobacillaceae</taxon>
        <taxon>Levilactobacillus</taxon>
    </lineage>
</organism>
<dbReference type="InterPro" id="IPR001633">
    <property type="entry name" value="EAL_dom"/>
</dbReference>
<name>A0A4Q0VI97_9LACO</name>
<dbReference type="EMBL" id="QXIL01000028">
    <property type="protein sequence ID" value="RXI76587.1"/>
    <property type="molecule type" value="Genomic_DNA"/>
</dbReference>
<evidence type="ECO:0000313" key="2">
    <source>
        <dbReference type="Proteomes" id="UP000290602"/>
    </source>
</evidence>
<evidence type="ECO:0000313" key="1">
    <source>
        <dbReference type="EMBL" id="RXI76587.1"/>
    </source>
</evidence>
<keyword evidence="2" id="KW-1185">Reference proteome</keyword>
<dbReference type="GO" id="GO:0071111">
    <property type="term" value="F:cyclic-guanylate-specific phosphodiesterase activity"/>
    <property type="evidence" value="ECO:0007669"/>
    <property type="project" value="InterPro"/>
</dbReference>
<proteinExistence type="predicted"/>
<comment type="caution">
    <text evidence="1">The sequence shown here is derived from an EMBL/GenBank/DDBJ whole genome shotgun (WGS) entry which is preliminary data.</text>
</comment>
<dbReference type="RefSeq" id="WP_129033224.1">
    <property type="nucleotide sequence ID" value="NZ_CP059603.1"/>
</dbReference>
<sequence>MYRFFVQPQVNTMTQRLMGYELLLRAHQQDYWVTPTDFTAIPIDQQMTLSYQEIVRILRDHQDHPAISLNLNRQQFTNDLTIGNLIGLTKAVPGLDLTIELTEAPQLTELQRFVAIYRAFGIHLSLDDVGTDNPWGTRTQEIMPFMDSIKFALQNFRAQNRQADLLASLKTWRKIADIYHLDLIVEGVESKQDELLAQKYNAAMTQGYYYSKPVPYVENVD</sequence>
<dbReference type="Gene3D" id="3.20.20.450">
    <property type="entry name" value="EAL domain"/>
    <property type="match status" value="1"/>
</dbReference>
<dbReference type="SUPFAM" id="SSF141868">
    <property type="entry name" value="EAL domain-like"/>
    <property type="match status" value="1"/>
</dbReference>
<protein>
    <submittedName>
        <fullName evidence="1">EAL domain-containing protein</fullName>
    </submittedName>
</protein>
<dbReference type="InterPro" id="IPR050706">
    <property type="entry name" value="Cyclic-di-GMP_PDE-like"/>
</dbReference>
<dbReference type="PROSITE" id="PS50883">
    <property type="entry name" value="EAL"/>
    <property type="match status" value="1"/>
</dbReference>